<sequence length="116" mass="13489">MAAALYDQHWRMDWGLPHFSPPLMAAVQDYRSRTPVPSYYQQYPQVADIEGHFGRQTTRLLEHQTHVRGMWDREYELHHLEQDQEAQAIDFARRLEADLMEPFFTAPGGSSSQGGQ</sequence>
<protein>
    <submittedName>
        <fullName evidence="1">Uncharacterized protein</fullName>
    </submittedName>
</protein>
<reference evidence="1 2" key="1">
    <citation type="journal article" date="2018" name="Front. Plant Sci.">
        <title>Red Clover (Trifolium pratense) and Zigzag Clover (T. medium) - A Picture of Genomic Similarities and Differences.</title>
        <authorList>
            <person name="Dluhosova J."/>
            <person name="Istvanek J."/>
            <person name="Nedelnik J."/>
            <person name="Repkova J."/>
        </authorList>
    </citation>
    <scope>NUCLEOTIDE SEQUENCE [LARGE SCALE GENOMIC DNA]</scope>
    <source>
        <strain evidence="2">cv. 10/8</strain>
        <tissue evidence="1">Leaf</tissue>
    </source>
</reference>
<name>A0A392QGT6_9FABA</name>
<accession>A0A392QGT6</accession>
<evidence type="ECO:0000313" key="2">
    <source>
        <dbReference type="Proteomes" id="UP000265520"/>
    </source>
</evidence>
<dbReference type="Proteomes" id="UP000265520">
    <property type="component" value="Unassembled WGS sequence"/>
</dbReference>
<organism evidence="1 2">
    <name type="scientific">Trifolium medium</name>
    <dbReference type="NCBI Taxonomy" id="97028"/>
    <lineage>
        <taxon>Eukaryota</taxon>
        <taxon>Viridiplantae</taxon>
        <taxon>Streptophyta</taxon>
        <taxon>Embryophyta</taxon>
        <taxon>Tracheophyta</taxon>
        <taxon>Spermatophyta</taxon>
        <taxon>Magnoliopsida</taxon>
        <taxon>eudicotyledons</taxon>
        <taxon>Gunneridae</taxon>
        <taxon>Pentapetalae</taxon>
        <taxon>rosids</taxon>
        <taxon>fabids</taxon>
        <taxon>Fabales</taxon>
        <taxon>Fabaceae</taxon>
        <taxon>Papilionoideae</taxon>
        <taxon>50 kb inversion clade</taxon>
        <taxon>NPAAA clade</taxon>
        <taxon>Hologalegina</taxon>
        <taxon>IRL clade</taxon>
        <taxon>Trifolieae</taxon>
        <taxon>Trifolium</taxon>
    </lineage>
</organism>
<dbReference type="AlphaFoldDB" id="A0A392QGT6"/>
<evidence type="ECO:0000313" key="1">
    <source>
        <dbReference type="EMBL" id="MCI23611.1"/>
    </source>
</evidence>
<keyword evidence="2" id="KW-1185">Reference proteome</keyword>
<dbReference type="EMBL" id="LXQA010136980">
    <property type="protein sequence ID" value="MCI23611.1"/>
    <property type="molecule type" value="Genomic_DNA"/>
</dbReference>
<proteinExistence type="predicted"/>
<comment type="caution">
    <text evidence="1">The sequence shown here is derived from an EMBL/GenBank/DDBJ whole genome shotgun (WGS) entry which is preliminary data.</text>
</comment>